<dbReference type="EMBL" id="WVUH01000003">
    <property type="protein sequence ID" value="MBO4204572.1"/>
    <property type="molecule type" value="Genomic_DNA"/>
</dbReference>
<dbReference type="Proteomes" id="UP000823521">
    <property type="component" value="Unassembled WGS sequence"/>
</dbReference>
<keyword evidence="2" id="KW-1185">Reference proteome</keyword>
<organism evidence="1 2">
    <name type="scientific">Micromonospora echinofusca</name>
    <dbReference type="NCBI Taxonomy" id="47858"/>
    <lineage>
        <taxon>Bacteria</taxon>
        <taxon>Bacillati</taxon>
        <taxon>Actinomycetota</taxon>
        <taxon>Actinomycetes</taxon>
        <taxon>Micromonosporales</taxon>
        <taxon>Micromonosporaceae</taxon>
        <taxon>Micromonospora</taxon>
    </lineage>
</organism>
<sequence length="67" mass="7367">MTDERDRYPDDGLDRGELVPPELLAGTETVWRCPTDGCTTAERGSARRPAGTGICARHRVALRRVDA</sequence>
<comment type="caution">
    <text evidence="1">The sequence shown here is derived from an EMBL/GenBank/DDBJ whole genome shotgun (WGS) entry which is preliminary data.</text>
</comment>
<evidence type="ECO:0008006" key="3">
    <source>
        <dbReference type="Google" id="ProtNLM"/>
    </source>
</evidence>
<name>A0ABS3VJ70_MICEH</name>
<protein>
    <recommendedName>
        <fullName evidence="3">Transcription factor WhiB</fullName>
    </recommendedName>
</protein>
<evidence type="ECO:0000313" key="1">
    <source>
        <dbReference type="EMBL" id="MBO4204572.1"/>
    </source>
</evidence>
<evidence type="ECO:0000313" key="2">
    <source>
        <dbReference type="Proteomes" id="UP000823521"/>
    </source>
</evidence>
<dbReference type="RefSeq" id="WP_208810687.1">
    <property type="nucleotide sequence ID" value="NZ_WVUH01000003.1"/>
</dbReference>
<proteinExistence type="predicted"/>
<gene>
    <name evidence="1" type="ORF">GSF22_00885</name>
</gene>
<reference evidence="1 2" key="1">
    <citation type="submission" date="2019-12" db="EMBL/GenBank/DDBJ databases">
        <title>Whole genome sequencing of endophytic Actinobacterium Micromonospora sp. MPMI6T.</title>
        <authorList>
            <person name="Evv R."/>
            <person name="Podile A.R."/>
        </authorList>
    </citation>
    <scope>NUCLEOTIDE SEQUENCE [LARGE SCALE GENOMIC DNA]</scope>
    <source>
        <strain evidence="1 2">MPMI6</strain>
    </source>
</reference>
<accession>A0ABS3VJ70</accession>